<sequence>MKIQTKFFSIVIFLSIMQLLVLSINISRYKAVENDSMFINYTSNLISGQYKMAQSSSDIHVEFFMNQRMQRAIDRLEEDVNTFDKTINGLIYGDEELGLEPLNNDEFIDSFTQLKDQWDQELKPNYQLLIQQQDSQGYENISLLIDGYIDELHTTIAQYSQFSQQKIVMAKMLSIVLMVISILIGVIALFLVDKSFMHPIRLLTKELRDVSNGDGDLTKTVQYTSNDEMGVLTKYFNQFIHNIRDIVEAVVRSSTVLQQSMGSISVMGEQLSTSTETIAVSVQEVSIRSSEQADMMKKFRDLLKQLDQDIQQVLENAAYLFEQSNSTKSNSEDIQIIVQEQGKQLTGLTHEIKDVSLTVHQLEDYSRDIKKIVALIESVSNQTNLLALNAAIEAARAGEAGTGFAVVAEEIRKLSEETAQSTVKIVSIIESITGQVISVKENTDYIVKRIEVQQNDMKQVEDRLNSMVDATNRNVEQMKYIKSIHQQMEACFEKIEVFNERMFDTVEANSQNAQEVSASVQEQTAVFQEMLSYIANVQKTEEELASVVGQFKIK</sequence>
<keyword evidence="4 8" id="KW-0472">Membrane</keyword>
<evidence type="ECO:0000256" key="6">
    <source>
        <dbReference type="ARBA" id="ARBA00029447"/>
    </source>
</evidence>
<evidence type="ECO:0000313" key="12">
    <source>
        <dbReference type="Proteomes" id="UP000198636"/>
    </source>
</evidence>
<evidence type="ECO:0000313" key="11">
    <source>
        <dbReference type="EMBL" id="SCX81634.1"/>
    </source>
</evidence>
<dbReference type="InterPro" id="IPR003660">
    <property type="entry name" value="HAMP_dom"/>
</dbReference>
<dbReference type="InterPro" id="IPR029095">
    <property type="entry name" value="NarX-like_N"/>
</dbReference>
<evidence type="ECO:0000256" key="1">
    <source>
        <dbReference type="ARBA" id="ARBA00004141"/>
    </source>
</evidence>
<protein>
    <submittedName>
        <fullName evidence="11">Methyl-accepting chemotaxis protein</fullName>
    </submittedName>
</protein>
<evidence type="ECO:0000256" key="5">
    <source>
        <dbReference type="ARBA" id="ARBA00023224"/>
    </source>
</evidence>
<comment type="subcellular location">
    <subcellularLocation>
        <location evidence="1">Membrane</location>
        <topology evidence="1">Multi-pass membrane protein</topology>
    </subcellularLocation>
</comment>
<evidence type="ECO:0000256" key="8">
    <source>
        <dbReference type="SAM" id="Phobius"/>
    </source>
</evidence>
<dbReference type="SMART" id="SM00283">
    <property type="entry name" value="MA"/>
    <property type="match status" value="1"/>
</dbReference>
<dbReference type="Gene3D" id="1.10.287.950">
    <property type="entry name" value="Methyl-accepting chemotaxis protein"/>
    <property type="match status" value="1"/>
</dbReference>
<gene>
    <name evidence="11" type="ORF">SAMN03080606_00295</name>
</gene>
<dbReference type="PROSITE" id="PS50111">
    <property type="entry name" value="CHEMOTAXIS_TRANSDUC_2"/>
    <property type="match status" value="1"/>
</dbReference>
<dbReference type="GO" id="GO:0007165">
    <property type="term" value="P:signal transduction"/>
    <property type="evidence" value="ECO:0007669"/>
    <property type="project" value="UniProtKB-KW"/>
</dbReference>
<name>A0A1G5AUV9_9FIRM</name>
<comment type="similarity">
    <text evidence="6">Belongs to the methyl-accepting chemotaxis (MCP) protein family.</text>
</comment>
<dbReference type="GO" id="GO:0004888">
    <property type="term" value="F:transmembrane signaling receptor activity"/>
    <property type="evidence" value="ECO:0007669"/>
    <property type="project" value="InterPro"/>
</dbReference>
<keyword evidence="2 8" id="KW-0812">Transmembrane</keyword>
<reference evidence="11 12" key="1">
    <citation type="submission" date="2016-10" db="EMBL/GenBank/DDBJ databases">
        <authorList>
            <person name="de Groot N.N."/>
        </authorList>
    </citation>
    <scope>NUCLEOTIDE SEQUENCE [LARGE SCALE GENOMIC DNA]</scope>
    <source>
        <strain evidence="11 12">DSM 18978</strain>
    </source>
</reference>
<accession>A0A1G5AUV9</accession>
<evidence type="ECO:0000259" key="9">
    <source>
        <dbReference type="PROSITE" id="PS50111"/>
    </source>
</evidence>
<proteinExistence type="inferred from homology"/>
<dbReference type="EMBL" id="FMUS01000001">
    <property type="protein sequence ID" value="SCX81634.1"/>
    <property type="molecule type" value="Genomic_DNA"/>
</dbReference>
<dbReference type="GO" id="GO:0016020">
    <property type="term" value="C:membrane"/>
    <property type="evidence" value="ECO:0007669"/>
    <property type="project" value="UniProtKB-SubCell"/>
</dbReference>
<keyword evidence="5 7" id="KW-0807">Transducer</keyword>
<dbReference type="STRING" id="1120976.SAMN03080606_00295"/>
<evidence type="ECO:0000256" key="4">
    <source>
        <dbReference type="ARBA" id="ARBA00023136"/>
    </source>
</evidence>
<evidence type="ECO:0000259" key="10">
    <source>
        <dbReference type="PROSITE" id="PS50885"/>
    </source>
</evidence>
<feature type="domain" description="HAMP" evidence="10">
    <location>
        <begin position="194"/>
        <end position="248"/>
    </location>
</feature>
<dbReference type="PANTHER" id="PTHR32089:SF112">
    <property type="entry name" value="LYSOZYME-LIKE PROTEIN-RELATED"/>
    <property type="match status" value="1"/>
</dbReference>
<dbReference type="SUPFAM" id="SSF58104">
    <property type="entry name" value="Methyl-accepting chemotaxis protein (MCP) signaling domain"/>
    <property type="match status" value="1"/>
</dbReference>
<dbReference type="Gene3D" id="6.10.340.10">
    <property type="match status" value="1"/>
</dbReference>
<feature type="domain" description="Methyl-accepting transducer" evidence="9">
    <location>
        <begin position="267"/>
        <end position="538"/>
    </location>
</feature>
<dbReference type="PRINTS" id="PR00260">
    <property type="entry name" value="CHEMTRNSDUCR"/>
</dbReference>
<evidence type="ECO:0000256" key="3">
    <source>
        <dbReference type="ARBA" id="ARBA00022989"/>
    </source>
</evidence>
<organism evidence="11 12">
    <name type="scientific">Alkaliphilus peptidifermentans DSM 18978</name>
    <dbReference type="NCBI Taxonomy" id="1120976"/>
    <lineage>
        <taxon>Bacteria</taxon>
        <taxon>Bacillati</taxon>
        <taxon>Bacillota</taxon>
        <taxon>Clostridia</taxon>
        <taxon>Peptostreptococcales</taxon>
        <taxon>Natronincolaceae</taxon>
        <taxon>Alkaliphilus</taxon>
    </lineage>
</organism>
<evidence type="ECO:0000256" key="2">
    <source>
        <dbReference type="ARBA" id="ARBA00022692"/>
    </source>
</evidence>
<feature type="transmembrane region" description="Helical" evidence="8">
    <location>
        <begin position="7"/>
        <end position="26"/>
    </location>
</feature>
<dbReference type="PANTHER" id="PTHR32089">
    <property type="entry name" value="METHYL-ACCEPTING CHEMOTAXIS PROTEIN MCPB"/>
    <property type="match status" value="1"/>
</dbReference>
<dbReference type="RefSeq" id="WP_091539135.1">
    <property type="nucleotide sequence ID" value="NZ_FMUS01000001.1"/>
</dbReference>
<dbReference type="OrthoDB" id="9814363at2"/>
<feature type="transmembrane region" description="Helical" evidence="8">
    <location>
        <begin position="172"/>
        <end position="192"/>
    </location>
</feature>
<dbReference type="Proteomes" id="UP000198636">
    <property type="component" value="Unassembled WGS sequence"/>
</dbReference>
<dbReference type="CDD" id="cd06225">
    <property type="entry name" value="HAMP"/>
    <property type="match status" value="1"/>
</dbReference>
<dbReference type="SMART" id="SM00304">
    <property type="entry name" value="HAMP"/>
    <property type="match status" value="1"/>
</dbReference>
<dbReference type="Pfam" id="PF13675">
    <property type="entry name" value="PilJ"/>
    <property type="match status" value="1"/>
</dbReference>
<keyword evidence="3 8" id="KW-1133">Transmembrane helix</keyword>
<dbReference type="Pfam" id="PF00015">
    <property type="entry name" value="MCPsignal"/>
    <property type="match status" value="1"/>
</dbReference>
<dbReference type="InterPro" id="IPR004089">
    <property type="entry name" value="MCPsignal_dom"/>
</dbReference>
<dbReference type="PROSITE" id="PS50885">
    <property type="entry name" value="HAMP"/>
    <property type="match status" value="1"/>
</dbReference>
<dbReference type="GO" id="GO:0006935">
    <property type="term" value="P:chemotaxis"/>
    <property type="evidence" value="ECO:0007669"/>
    <property type="project" value="InterPro"/>
</dbReference>
<keyword evidence="12" id="KW-1185">Reference proteome</keyword>
<dbReference type="Pfam" id="PF00672">
    <property type="entry name" value="HAMP"/>
    <property type="match status" value="1"/>
</dbReference>
<evidence type="ECO:0000256" key="7">
    <source>
        <dbReference type="PROSITE-ProRule" id="PRU00284"/>
    </source>
</evidence>
<dbReference type="InterPro" id="IPR004090">
    <property type="entry name" value="Chemotax_Me-accpt_rcpt"/>
</dbReference>
<dbReference type="AlphaFoldDB" id="A0A1G5AUV9"/>